<dbReference type="Proteomes" id="UP000198932">
    <property type="component" value="Unassembled WGS sequence"/>
</dbReference>
<feature type="transmembrane region" description="Helical" evidence="1">
    <location>
        <begin position="54"/>
        <end position="75"/>
    </location>
</feature>
<dbReference type="AlphaFoldDB" id="A0A1I6G3U4"/>
<reference evidence="3" key="1">
    <citation type="submission" date="2016-10" db="EMBL/GenBank/DDBJ databases">
        <authorList>
            <person name="Varghese N."/>
            <person name="Submissions S."/>
        </authorList>
    </citation>
    <scope>NUCLEOTIDE SEQUENCE [LARGE SCALE GENOMIC DNA]</scope>
    <source>
        <strain evidence="3">RD 26</strain>
    </source>
</reference>
<accession>A0A1I6G3U4</accession>
<proteinExistence type="predicted"/>
<keyword evidence="1" id="KW-1133">Transmembrane helix</keyword>
<keyword evidence="3" id="KW-1185">Reference proteome</keyword>
<name>A0A1I6G3U4_HALSD</name>
<dbReference type="EMBL" id="FOYN01000002">
    <property type="protein sequence ID" value="SFR36866.1"/>
    <property type="molecule type" value="Genomic_DNA"/>
</dbReference>
<dbReference type="RefSeq" id="WP_092920994.1">
    <property type="nucleotide sequence ID" value="NZ_FOYN01000002.1"/>
</dbReference>
<keyword evidence="1" id="KW-0472">Membrane</keyword>
<evidence type="ECO:0000256" key="1">
    <source>
        <dbReference type="SAM" id="Phobius"/>
    </source>
</evidence>
<keyword evidence="1" id="KW-0812">Transmembrane</keyword>
<gene>
    <name evidence="2" type="ORF">SAMN04487937_1592</name>
</gene>
<organism evidence="2 3">
    <name type="scientific">Halorubrum sodomense</name>
    <dbReference type="NCBI Taxonomy" id="35743"/>
    <lineage>
        <taxon>Archaea</taxon>
        <taxon>Methanobacteriati</taxon>
        <taxon>Methanobacteriota</taxon>
        <taxon>Stenosarchaea group</taxon>
        <taxon>Halobacteria</taxon>
        <taxon>Halobacteriales</taxon>
        <taxon>Haloferacaceae</taxon>
        <taxon>Halorubrum</taxon>
    </lineage>
</organism>
<feature type="transmembrane region" description="Helical" evidence="1">
    <location>
        <begin position="23"/>
        <end position="45"/>
    </location>
</feature>
<evidence type="ECO:0000313" key="2">
    <source>
        <dbReference type="EMBL" id="SFR36866.1"/>
    </source>
</evidence>
<protein>
    <submittedName>
        <fullName evidence="2">Uncharacterized protein</fullName>
    </submittedName>
</protein>
<sequence length="81" mass="8447">MTLGVGVPQLYDRWPHQYEPPLVVAWALVACAVVTAVFVAVYLVAKGLGAGTPIAAIVVLLVADLGTLAVIKLWTGTAMSE</sequence>
<evidence type="ECO:0000313" key="3">
    <source>
        <dbReference type="Proteomes" id="UP000198932"/>
    </source>
</evidence>